<feature type="binding site" evidence="10">
    <location>
        <position position="88"/>
    </location>
    <ligand>
        <name>FMN</name>
        <dbReference type="ChEBI" id="CHEBI:58210"/>
    </ligand>
</feature>
<keyword evidence="10" id="KW-0547">Nucleotide-binding</keyword>
<name>Q056Y8_BUCCC</name>
<protein>
    <recommendedName>
        <fullName evidence="8">tRNA-dihydrouridine synthase</fullName>
        <ecNumber evidence="8">1.3.1.-</ecNumber>
    </recommendedName>
</protein>
<feature type="domain" description="DUS-like FMN-binding" evidence="11">
    <location>
        <begin position="33"/>
        <end position="327"/>
    </location>
</feature>
<dbReference type="STRING" id="372461.BCc_358"/>
<reference evidence="12 13" key="1">
    <citation type="journal article" date="2006" name="Science">
        <title>A small microbial genome: the end of a long symbiotic relationship?</title>
        <authorList>
            <person name="Perez-Brocal V."/>
            <person name="Gil R."/>
            <person name="Ramos S."/>
            <person name="Lamelas A."/>
            <person name="Postigo M."/>
            <person name="Michelena J.M."/>
            <person name="Silva F.J."/>
            <person name="Moya A."/>
            <person name="Latorre A."/>
        </authorList>
    </citation>
    <scope>NUCLEOTIDE SEQUENCE [LARGE SCALE GENOMIC DNA]</scope>
    <source>
        <strain evidence="13">Cc</strain>
    </source>
</reference>
<dbReference type="EMBL" id="CP000263">
    <property type="protein sequence ID" value="ABJ90811.1"/>
    <property type="molecule type" value="Genomic_DNA"/>
</dbReference>
<keyword evidence="4 8" id="KW-0819">tRNA processing</keyword>
<dbReference type="CDD" id="cd02801">
    <property type="entry name" value="DUS_like_FMN"/>
    <property type="match status" value="1"/>
</dbReference>
<comment type="similarity">
    <text evidence="8">Belongs to the dus family.</text>
</comment>
<dbReference type="Gene3D" id="3.20.20.70">
    <property type="entry name" value="Aldolase class I"/>
    <property type="match status" value="1"/>
</dbReference>
<dbReference type="InterPro" id="IPR013785">
    <property type="entry name" value="Aldolase_TIM"/>
</dbReference>
<evidence type="ECO:0000256" key="6">
    <source>
        <dbReference type="ARBA" id="ARBA00022884"/>
    </source>
</evidence>
<dbReference type="GO" id="GO:0050660">
    <property type="term" value="F:flavin adenine dinucleotide binding"/>
    <property type="evidence" value="ECO:0007669"/>
    <property type="project" value="InterPro"/>
</dbReference>
<evidence type="ECO:0000256" key="8">
    <source>
        <dbReference type="PIRNR" id="PIRNR006621"/>
    </source>
</evidence>
<dbReference type="Pfam" id="PF01207">
    <property type="entry name" value="Dus"/>
    <property type="match status" value="1"/>
</dbReference>
<comment type="cofactor">
    <cofactor evidence="8 10">
        <name>FMN</name>
        <dbReference type="ChEBI" id="CHEBI:58210"/>
    </cofactor>
</comment>
<dbReference type="PANTHER" id="PTHR42907:SF1">
    <property type="entry name" value="FMN-LINKED OXIDOREDUCTASES SUPERFAMILY PROTEIN"/>
    <property type="match status" value="1"/>
</dbReference>
<comment type="function">
    <text evidence="8">Catalyzes the synthesis of 5,6-dihydrouridine (D), a modified base found in the D-loop of most tRNAs, via the reduction of the C5-C6 double bond in target uridines.</text>
</comment>
<dbReference type="PANTHER" id="PTHR42907">
    <property type="entry name" value="FMN-LINKED OXIDOREDUCTASES SUPERFAMILY PROTEIN"/>
    <property type="match status" value="1"/>
</dbReference>
<evidence type="ECO:0000256" key="7">
    <source>
        <dbReference type="ARBA" id="ARBA00023002"/>
    </source>
</evidence>
<keyword evidence="13" id="KW-1185">Reference proteome</keyword>
<dbReference type="InterPro" id="IPR035587">
    <property type="entry name" value="DUS-like_FMN-bd"/>
</dbReference>
<dbReference type="InterPro" id="IPR001269">
    <property type="entry name" value="DUS_fam"/>
</dbReference>
<sequence>MIFLYIINILYHIHYIKINNIKMKKKYSNKFSVAPMFKYTDQHCLYFYRQLTKKTFLYTEMITIQKMLFSKKLFKKKQIKKNNPIAIQLAGNNPLFLSLCAKKAYFLGFKEINLNIGCPSKKAKSGNFGIYLMNNPILVYNLIKAIYLTVPIQISIKIRLGTNENKNYRFLKNFIQLVSKNNYCIKYIIHARIANLQINSPKKNRNIPLLNYSYVYKIKKDFPHLIIIINGGIKTINEINEHLKNVDGVMMGREIYKNPLFLRKIDKKIFFQKKQIKIKKFIKKMSNYIKKKIIKGVPAIKIIKHMLNIFYKLPQAKKWKHELIQKTIYKNQIDDIFNKIHKLFDKKF</sequence>
<evidence type="ECO:0000256" key="9">
    <source>
        <dbReference type="PIRSR" id="PIRSR006621-1"/>
    </source>
</evidence>
<dbReference type="Proteomes" id="UP000000669">
    <property type="component" value="Chromosome"/>
</dbReference>
<dbReference type="AlphaFoldDB" id="Q056Y8"/>
<evidence type="ECO:0000256" key="5">
    <source>
        <dbReference type="ARBA" id="ARBA00022857"/>
    </source>
</evidence>
<keyword evidence="1" id="KW-0820">tRNA-binding</keyword>
<dbReference type="Gene3D" id="1.20.120.1460">
    <property type="match status" value="1"/>
</dbReference>
<feature type="binding site" evidence="10">
    <location>
        <position position="157"/>
    </location>
    <ligand>
        <name>FMN</name>
        <dbReference type="ChEBI" id="CHEBI:58210"/>
    </ligand>
</feature>
<dbReference type="PIRSF" id="PIRSF006621">
    <property type="entry name" value="Dus"/>
    <property type="match status" value="1"/>
</dbReference>
<feature type="binding site" evidence="10">
    <location>
        <begin position="230"/>
        <end position="232"/>
    </location>
    <ligand>
        <name>FMN</name>
        <dbReference type="ChEBI" id="CHEBI:58210"/>
    </ligand>
</feature>
<evidence type="ECO:0000313" key="13">
    <source>
        <dbReference type="Proteomes" id="UP000000669"/>
    </source>
</evidence>
<dbReference type="GO" id="GO:0017150">
    <property type="term" value="F:tRNA dihydrouridine synthase activity"/>
    <property type="evidence" value="ECO:0007669"/>
    <property type="project" value="InterPro"/>
</dbReference>
<evidence type="ECO:0000313" key="12">
    <source>
        <dbReference type="EMBL" id="ABJ90811.1"/>
    </source>
</evidence>
<evidence type="ECO:0000256" key="10">
    <source>
        <dbReference type="PIRSR" id="PIRSR006621-2"/>
    </source>
</evidence>
<dbReference type="KEGG" id="bcc:BCc_358"/>
<gene>
    <name evidence="12" type="primary">dusA</name>
    <name evidence="12" type="ordered locus">BCc_358</name>
</gene>
<keyword evidence="5" id="KW-0521">NADP</keyword>
<dbReference type="eggNOG" id="COG0042">
    <property type="taxonomic scope" value="Bacteria"/>
</dbReference>
<dbReference type="SUPFAM" id="SSF51395">
    <property type="entry name" value="FMN-linked oxidoreductases"/>
    <property type="match status" value="1"/>
</dbReference>
<feature type="binding site" evidence="10">
    <location>
        <position position="190"/>
    </location>
    <ligand>
        <name>FMN</name>
        <dbReference type="ChEBI" id="CHEBI:58210"/>
    </ligand>
</feature>
<dbReference type="GO" id="GO:0000049">
    <property type="term" value="F:tRNA binding"/>
    <property type="evidence" value="ECO:0007669"/>
    <property type="project" value="UniProtKB-KW"/>
</dbReference>
<keyword evidence="6" id="KW-0694">RNA-binding</keyword>
<dbReference type="HOGENOM" id="CLU_013299_2_1_6"/>
<keyword evidence="3 8" id="KW-0288">FMN</keyword>
<dbReference type="InterPro" id="IPR004653">
    <property type="entry name" value="DusA"/>
</dbReference>
<evidence type="ECO:0000259" key="11">
    <source>
        <dbReference type="Pfam" id="PF01207"/>
    </source>
</evidence>
<organism evidence="12 13">
    <name type="scientific">Buchnera aphidicola subsp. Cinara cedri (strain Cc)</name>
    <dbReference type="NCBI Taxonomy" id="372461"/>
    <lineage>
        <taxon>Bacteria</taxon>
        <taxon>Pseudomonadati</taxon>
        <taxon>Pseudomonadota</taxon>
        <taxon>Gammaproteobacteria</taxon>
        <taxon>Enterobacterales</taxon>
        <taxon>Erwiniaceae</taxon>
        <taxon>Buchnera</taxon>
    </lineage>
</organism>
<keyword evidence="2 8" id="KW-0285">Flavoprotein</keyword>
<evidence type="ECO:0000256" key="3">
    <source>
        <dbReference type="ARBA" id="ARBA00022643"/>
    </source>
</evidence>
<evidence type="ECO:0000256" key="2">
    <source>
        <dbReference type="ARBA" id="ARBA00022630"/>
    </source>
</evidence>
<dbReference type="NCBIfam" id="NF008774">
    <property type="entry name" value="PRK11815.1"/>
    <property type="match status" value="1"/>
</dbReference>
<accession>Q056Y8</accession>
<feature type="binding site" evidence="10">
    <location>
        <begin position="252"/>
        <end position="253"/>
    </location>
    <ligand>
        <name>FMN</name>
        <dbReference type="ChEBI" id="CHEBI:58210"/>
    </ligand>
</feature>
<feature type="active site" description="Proton donor" evidence="9">
    <location>
        <position position="118"/>
    </location>
</feature>
<keyword evidence="7 8" id="KW-0560">Oxidoreductase</keyword>
<evidence type="ECO:0000256" key="1">
    <source>
        <dbReference type="ARBA" id="ARBA00022555"/>
    </source>
</evidence>
<proteinExistence type="inferred from homology"/>
<evidence type="ECO:0000256" key="4">
    <source>
        <dbReference type="ARBA" id="ARBA00022694"/>
    </source>
</evidence>
<dbReference type="EC" id="1.3.1.-" evidence="8"/>